<gene>
    <name evidence="2" type="ORF">UFOPK1493_03188</name>
</gene>
<dbReference type="PANTHER" id="PTHR43162:SF1">
    <property type="entry name" value="PRESTALK A DIFFERENTIATION PROTEIN A"/>
    <property type="match status" value="1"/>
</dbReference>
<reference evidence="2" key="1">
    <citation type="submission" date="2020-05" db="EMBL/GenBank/DDBJ databases">
        <authorList>
            <person name="Chiriac C."/>
            <person name="Salcher M."/>
            <person name="Ghai R."/>
            <person name="Kavagutti S V."/>
        </authorList>
    </citation>
    <scope>NUCLEOTIDE SEQUENCE</scope>
</reference>
<dbReference type="Gene3D" id="3.90.25.10">
    <property type="entry name" value="UDP-galactose 4-epimerase, domain 1"/>
    <property type="match status" value="1"/>
</dbReference>
<evidence type="ECO:0000259" key="1">
    <source>
        <dbReference type="Pfam" id="PF13460"/>
    </source>
</evidence>
<proteinExistence type="predicted"/>
<accession>A0A6J6F695</accession>
<dbReference type="InterPro" id="IPR036291">
    <property type="entry name" value="NAD(P)-bd_dom_sf"/>
</dbReference>
<dbReference type="InterPro" id="IPR051604">
    <property type="entry name" value="Ergot_Alk_Oxidoreductase"/>
</dbReference>
<feature type="domain" description="NAD(P)-binding" evidence="1">
    <location>
        <begin position="7"/>
        <end position="184"/>
    </location>
</feature>
<name>A0A6J6F695_9ZZZZ</name>
<dbReference type="AlphaFoldDB" id="A0A6J6F695"/>
<sequence length="290" mass="30164">MRVAVFGGTGTVGTHVIEGLTNNGIATTALVRAPGKASALRERGTDVVLGDLEQLNTVAATIEGADAVFLLTANSPSQGAQERDLIDLVASTSGVPIVKLSVVGADLESPLHLARIHAASEAHLRASGVGFVVVQPGWFMQNLSLAAKGIAHDGALRFPIGDGGIAAVDARDVADACVVVLADPQRHLGSTLSVTGARDVTGASMAATLTTVLGRSIEFVDSDRAHFEPLLVSQGYGAEVVEDLVMLYDLIMRHGFLAGPTTSVHEITGRPARSFEAFVRDHASWFVPTT</sequence>
<dbReference type="InterPro" id="IPR016040">
    <property type="entry name" value="NAD(P)-bd_dom"/>
</dbReference>
<dbReference type="SUPFAM" id="SSF51735">
    <property type="entry name" value="NAD(P)-binding Rossmann-fold domains"/>
    <property type="match status" value="1"/>
</dbReference>
<dbReference type="Gene3D" id="3.40.50.720">
    <property type="entry name" value="NAD(P)-binding Rossmann-like Domain"/>
    <property type="match status" value="1"/>
</dbReference>
<dbReference type="PANTHER" id="PTHR43162">
    <property type="match status" value="1"/>
</dbReference>
<organism evidence="2">
    <name type="scientific">freshwater metagenome</name>
    <dbReference type="NCBI Taxonomy" id="449393"/>
    <lineage>
        <taxon>unclassified sequences</taxon>
        <taxon>metagenomes</taxon>
        <taxon>ecological metagenomes</taxon>
    </lineage>
</organism>
<evidence type="ECO:0000313" key="2">
    <source>
        <dbReference type="EMBL" id="CAB4582573.1"/>
    </source>
</evidence>
<dbReference type="Pfam" id="PF13460">
    <property type="entry name" value="NAD_binding_10"/>
    <property type="match status" value="1"/>
</dbReference>
<dbReference type="EMBL" id="CAEZSR010000164">
    <property type="protein sequence ID" value="CAB4582573.1"/>
    <property type="molecule type" value="Genomic_DNA"/>
</dbReference>
<protein>
    <submittedName>
        <fullName evidence="2">Unannotated protein</fullName>
    </submittedName>
</protein>